<proteinExistence type="predicted"/>
<dbReference type="EMBL" id="MNCJ02000328">
    <property type="protein sequence ID" value="KAF5772879.1"/>
    <property type="molecule type" value="Genomic_DNA"/>
</dbReference>
<name>A0A9K3EIJ6_HELAN</name>
<evidence type="ECO:0000256" key="1">
    <source>
        <dbReference type="SAM" id="MobiDB-lite"/>
    </source>
</evidence>
<evidence type="ECO:0000313" key="2">
    <source>
        <dbReference type="EMBL" id="KAF5772879.1"/>
    </source>
</evidence>
<reference evidence="2" key="2">
    <citation type="submission" date="2020-06" db="EMBL/GenBank/DDBJ databases">
        <title>Helianthus annuus Genome sequencing and assembly Release 2.</title>
        <authorList>
            <person name="Gouzy J."/>
            <person name="Langlade N."/>
            <person name="Munos S."/>
        </authorList>
    </citation>
    <scope>NUCLEOTIDE SEQUENCE</scope>
    <source>
        <tissue evidence="2">Leaves</tissue>
    </source>
</reference>
<protein>
    <submittedName>
        <fullName evidence="2">Uncharacterized protein</fullName>
    </submittedName>
</protein>
<evidence type="ECO:0000313" key="3">
    <source>
        <dbReference type="Proteomes" id="UP000215914"/>
    </source>
</evidence>
<dbReference type="Proteomes" id="UP000215914">
    <property type="component" value="Unassembled WGS sequence"/>
</dbReference>
<sequence>MLAAASNGRRRRMEGGADVTSVASTGEKRAAKEGGGFGSANFVKANLCFSYFFFYIIHSICFVKIENN</sequence>
<feature type="region of interest" description="Disordered" evidence="1">
    <location>
        <begin position="1"/>
        <end position="38"/>
    </location>
</feature>
<dbReference type="Gramene" id="mRNA:HanXRQr2_Chr13g0582361">
    <property type="protein sequence ID" value="CDS:HanXRQr2_Chr13g0582361.1"/>
    <property type="gene ID" value="HanXRQr2_Chr13g0582361"/>
</dbReference>
<dbReference type="AlphaFoldDB" id="A0A9K3EIJ6"/>
<comment type="caution">
    <text evidence="2">The sequence shown here is derived from an EMBL/GenBank/DDBJ whole genome shotgun (WGS) entry which is preliminary data.</text>
</comment>
<organism evidence="2 3">
    <name type="scientific">Helianthus annuus</name>
    <name type="common">Common sunflower</name>
    <dbReference type="NCBI Taxonomy" id="4232"/>
    <lineage>
        <taxon>Eukaryota</taxon>
        <taxon>Viridiplantae</taxon>
        <taxon>Streptophyta</taxon>
        <taxon>Embryophyta</taxon>
        <taxon>Tracheophyta</taxon>
        <taxon>Spermatophyta</taxon>
        <taxon>Magnoliopsida</taxon>
        <taxon>eudicotyledons</taxon>
        <taxon>Gunneridae</taxon>
        <taxon>Pentapetalae</taxon>
        <taxon>asterids</taxon>
        <taxon>campanulids</taxon>
        <taxon>Asterales</taxon>
        <taxon>Asteraceae</taxon>
        <taxon>Asteroideae</taxon>
        <taxon>Heliantheae alliance</taxon>
        <taxon>Heliantheae</taxon>
        <taxon>Helianthus</taxon>
    </lineage>
</organism>
<keyword evidence="3" id="KW-1185">Reference proteome</keyword>
<accession>A0A9K3EIJ6</accession>
<reference evidence="2" key="1">
    <citation type="journal article" date="2017" name="Nature">
        <title>The sunflower genome provides insights into oil metabolism, flowering and Asterid evolution.</title>
        <authorList>
            <person name="Badouin H."/>
            <person name="Gouzy J."/>
            <person name="Grassa C.J."/>
            <person name="Murat F."/>
            <person name="Staton S.E."/>
            <person name="Cottret L."/>
            <person name="Lelandais-Briere C."/>
            <person name="Owens G.L."/>
            <person name="Carrere S."/>
            <person name="Mayjonade B."/>
            <person name="Legrand L."/>
            <person name="Gill N."/>
            <person name="Kane N.C."/>
            <person name="Bowers J.E."/>
            <person name="Hubner S."/>
            <person name="Bellec A."/>
            <person name="Berard A."/>
            <person name="Berges H."/>
            <person name="Blanchet N."/>
            <person name="Boniface M.C."/>
            <person name="Brunel D."/>
            <person name="Catrice O."/>
            <person name="Chaidir N."/>
            <person name="Claudel C."/>
            <person name="Donnadieu C."/>
            <person name="Faraut T."/>
            <person name="Fievet G."/>
            <person name="Helmstetter N."/>
            <person name="King M."/>
            <person name="Knapp S.J."/>
            <person name="Lai Z."/>
            <person name="Le Paslier M.C."/>
            <person name="Lippi Y."/>
            <person name="Lorenzon L."/>
            <person name="Mandel J.R."/>
            <person name="Marage G."/>
            <person name="Marchand G."/>
            <person name="Marquand E."/>
            <person name="Bret-Mestries E."/>
            <person name="Morien E."/>
            <person name="Nambeesan S."/>
            <person name="Nguyen T."/>
            <person name="Pegot-Espagnet P."/>
            <person name="Pouilly N."/>
            <person name="Raftis F."/>
            <person name="Sallet E."/>
            <person name="Schiex T."/>
            <person name="Thomas J."/>
            <person name="Vandecasteele C."/>
            <person name="Vares D."/>
            <person name="Vear F."/>
            <person name="Vautrin S."/>
            <person name="Crespi M."/>
            <person name="Mangin B."/>
            <person name="Burke J.M."/>
            <person name="Salse J."/>
            <person name="Munos S."/>
            <person name="Vincourt P."/>
            <person name="Rieseberg L.H."/>
            <person name="Langlade N.B."/>
        </authorList>
    </citation>
    <scope>NUCLEOTIDE SEQUENCE</scope>
    <source>
        <tissue evidence="2">Leaves</tissue>
    </source>
</reference>
<gene>
    <name evidence="2" type="ORF">HanXRQr2_Chr13g0582361</name>
</gene>